<evidence type="ECO:0000313" key="11">
    <source>
        <dbReference type="Proteomes" id="UP000623687"/>
    </source>
</evidence>
<dbReference type="GO" id="GO:0030688">
    <property type="term" value="C:preribosome, small subunit precursor"/>
    <property type="evidence" value="ECO:0007669"/>
    <property type="project" value="TreeGrafter"/>
</dbReference>
<evidence type="ECO:0000256" key="1">
    <source>
        <dbReference type="ARBA" id="ARBA00004604"/>
    </source>
</evidence>
<proteinExistence type="inferred from homology"/>
<organism evidence="10 11">
    <name type="scientific">Pleurotus ostreatus</name>
    <name type="common">Oyster mushroom</name>
    <name type="synonym">White-rot fungus</name>
    <dbReference type="NCBI Taxonomy" id="5322"/>
    <lineage>
        <taxon>Eukaryota</taxon>
        <taxon>Fungi</taxon>
        <taxon>Dikarya</taxon>
        <taxon>Basidiomycota</taxon>
        <taxon>Agaricomycotina</taxon>
        <taxon>Agaricomycetes</taxon>
        <taxon>Agaricomycetidae</taxon>
        <taxon>Agaricales</taxon>
        <taxon>Pleurotineae</taxon>
        <taxon>Pleurotaceae</taxon>
        <taxon>Pleurotus</taxon>
    </lineage>
</organism>
<protein>
    <recommendedName>
        <fullName evidence="3">rRNA-processing protein EFG1</fullName>
    </recommendedName>
    <alternativeName>
        <fullName evidence="4">rRNA-processing protein efg1</fullName>
    </alternativeName>
</protein>
<dbReference type="GO" id="GO:0005730">
    <property type="term" value="C:nucleolus"/>
    <property type="evidence" value="ECO:0007669"/>
    <property type="project" value="UniProtKB-SubCell"/>
</dbReference>
<dbReference type="InterPro" id="IPR050786">
    <property type="entry name" value="EFG1_rRNA-proc"/>
</dbReference>
<dbReference type="Proteomes" id="UP000623687">
    <property type="component" value="Unassembled WGS sequence"/>
</dbReference>
<comment type="subcellular location">
    <subcellularLocation>
        <location evidence="1">Nucleus</location>
        <location evidence="1">Nucleolus</location>
    </subcellularLocation>
</comment>
<feature type="region of interest" description="Disordered" evidence="9">
    <location>
        <begin position="19"/>
        <end position="63"/>
    </location>
</feature>
<dbReference type="GO" id="GO:0000462">
    <property type="term" value="P:maturation of SSU-rRNA from tricistronic rRNA transcript (SSU-rRNA, 5.8S rRNA, LSU-rRNA)"/>
    <property type="evidence" value="ECO:0007669"/>
    <property type="project" value="TreeGrafter"/>
</dbReference>
<dbReference type="Pfam" id="PF10153">
    <property type="entry name" value="Efg1"/>
    <property type="match status" value="1"/>
</dbReference>
<keyword evidence="7" id="KW-0539">Nucleus</keyword>
<feature type="coiled-coil region" evidence="8">
    <location>
        <begin position="86"/>
        <end position="118"/>
    </location>
</feature>
<dbReference type="RefSeq" id="XP_036631250.1">
    <property type="nucleotide sequence ID" value="XM_036777630.1"/>
</dbReference>
<dbReference type="OrthoDB" id="47732at2759"/>
<evidence type="ECO:0000313" key="10">
    <source>
        <dbReference type="EMBL" id="KAF7428878.1"/>
    </source>
</evidence>
<gene>
    <name evidence="10" type="primary">EFG1</name>
    <name evidence="10" type="ORF">PC9H_008110</name>
</gene>
<evidence type="ECO:0000256" key="4">
    <source>
        <dbReference type="ARBA" id="ARBA00019827"/>
    </source>
</evidence>
<evidence type="ECO:0000256" key="8">
    <source>
        <dbReference type="SAM" id="Coils"/>
    </source>
</evidence>
<name>A0A8H6ZWK3_PLEOS</name>
<dbReference type="GeneID" id="59377928"/>
<comment type="similarity">
    <text evidence="2">Belongs to the EFG1 family.</text>
</comment>
<feature type="compositionally biased region" description="Acidic residues" evidence="9">
    <location>
        <begin position="246"/>
        <end position="263"/>
    </location>
</feature>
<feature type="region of interest" description="Disordered" evidence="9">
    <location>
        <begin position="201"/>
        <end position="263"/>
    </location>
</feature>
<keyword evidence="5" id="KW-0698">rRNA processing</keyword>
<comment type="caution">
    <text evidence="10">The sequence shown here is derived from an EMBL/GenBank/DDBJ whole genome shotgun (WGS) entry which is preliminary data.</text>
</comment>
<evidence type="ECO:0000256" key="3">
    <source>
        <dbReference type="ARBA" id="ARBA00018689"/>
    </source>
</evidence>
<dbReference type="PANTHER" id="PTHR33911:SF1">
    <property type="entry name" value="RRNA-PROCESSING PROTEIN EFG1"/>
    <property type="match status" value="1"/>
</dbReference>
<accession>A0A8H6ZWK3</accession>
<evidence type="ECO:0000256" key="2">
    <source>
        <dbReference type="ARBA" id="ARBA00006916"/>
    </source>
</evidence>
<dbReference type="VEuPathDB" id="FungiDB:PC9H_008110"/>
<evidence type="ECO:0000256" key="7">
    <source>
        <dbReference type="ARBA" id="ARBA00023242"/>
    </source>
</evidence>
<reference evidence="10" key="1">
    <citation type="submission" date="2019-07" db="EMBL/GenBank/DDBJ databases">
        <authorList>
            <person name="Palmer J.M."/>
        </authorList>
    </citation>
    <scope>NUCLEOTIDE SEQUENCE</scope>
    <source>
        <strain evidence="10">PC9</strain>
    </source>
</reference>
<evidence type="ECO:0000256" key="9">
    <source>
        <dbReference type="SAM" id="MobiDB-lite"/>
    </source>
</evidence>
<keyword evidence="11" id="KW-1185">Reference proteome</keyword>
<sequence>MSRGQPLITLSARDLIQQPTIIMGPVRTSRQKRRDDSSSSKPSTSKHKFQRQGEDSSSTPGVQKIKAALRQTRRLLAKDKLAANVRVETERRLKSLEADLAQAELARKERALHLKKQKVTRKLLQTKRKLSSGNFGDDSKEVLERRLQDLRVDLNYILHYPKTKKYVSLFPPEVRQGEAAIPSSASTEAAREELRSWIRDCMSNGEIPPDPEMSLEEKGTTRHKQPSAKPTKTDPAPKSQRREPTPEEVDPFFGEDGDEEDDQ</sequence>
<dbReference type="EMBL" id="JACETU010000005">
    <property type="protein sequence ID" value="KAF7428878.1"/>
    <property type="molecule type" value="Genomic_DNA"/>
</dbReference>
<keyword evidence="6 8" id="KW-0175">Coiled coil</keyword>
<dbReference type="PANTHER" id="PTHR33911">
    <property type="entry name" value="RRNA-PROCESSING PROTEIN EFG1"/>
    <property type="match status" value="1"/>
</dbReference>
<dbReference type="InterPro" id="IPR019310">
    <property type="entry name" value="Efg1"/>
</dbReference>
<evidence type="ECO:0000256" key="5">
    <source>
        <dbReference type="ARBA" id="ARBA00022552"/>
    </source>
</evidence>
<evidence type="ECO:0000256" key="6">
    <source>
        <dbReference type="ARBA" id="ARBA00023054"/>
    </source>
</evidence>
<dbReference type="AlphaFoldDB" id="A0A8H6ZWK3"/>